<organism evidence="5 7">
    <name type="scientific">Roseburia faecis</name>
    <dbReference type="NCBI Taxonomy" id="301302"/>
    <lineage>
        <taxon>Bacteria</taxon>
        <taxon>Bacillati</taxon>
        <taxon>Bacillota</taxon>
        <taxon>Clostridia</taxon>
        <taxon>Lachnospirales</taxon>
        <taxon>Lachnospiraceae</taxon>
        <taxon>Roseburia</taxon>
    </lineage>
</organism>
<evidence type="ECO:0000256" key="1">
    <source>
        <dbReference type="ARBA" id="ARBA00007228"/>
    </source>
</evidence>
<dbReference type="Gene3D" id="3.30.1330.30">
    <property type="match status" value="1"/>
</dbReference>
<dbReference type="GO" id="GO:0008173">
    <property type="term" value="F:RNA methyltransferase activity"/>
    <property type="evidence" value="ECO:0007669"/>
    <property type="project" value="InterPro"/>
</dbReference>
<dbReference type="InterPro" id="IPR051259">
    <property type="entry name" value="rRNA_Methyltransferase"/>
</dbReference>
<reference evidence="7" key="2">
    <citation type="submission" date="2015-05" db="EMBL/GenBank/DDBJ databases">
        <authorList>
            <consortium name="Pathogen Informatics"/>
        </authorList>
    </citation>
    <scope>NUCLEOTIDE SEQUENCE [LARGE SCALE GENOMIC DNA]</scope>
    <source>
        <strain evidence="6 8">2789STDY5608863</strain>
        <strain evidence="7">M72</strain>
    </source>
</reference>
<evidence type="ECO:0000256" key="2">
    <source>
        <dbReference type="ARBA" id="ARBA00022603"/>
    </source>
</evidence>
<accession>A0A0M6X0L1</accession>
<feature type="domain" description="RNA 2-O ribose methyltransferase substrate binding" evidence="4">
    <location>
        <begin position="38"/>
        <end position="107"/>
    </location>
</feature>
<dbReference type="GO" id="GO:0032259">
    <property type="term" value="P:methylation"/>
    <property type="evidence" value="ECO:0007669"/>
    <property type="project" value="UniProtKB-KW"/>
</dbReference>
<dbReference type="InterPro" id="IPR029064">
    <property type="entry name" value="Ribosomal_eL30-like_sf"/>
</dbReference>
<protein>
    <submittedName>
        <fullName evidence="6">Putative TrmH family tRNA/rRNA methyltransferase</fullName>
        <ecNumber evidence="6">2.1.1.-</ecNumber>
    </submittedName>
    <submittedName>
        <fullName evidence="5">RNA methyltransferase, TrmH family, group 3</fullName>
    </submittedName>
</protein>
<evidence type="ECO:0000313" key="5">
    <source>
        <dbReference type="EMBL" id="CRL42477.1"/>
    </source>
</evidence>
<dbReference type="Gene3D" id="3.40.1280.10">
    <property type="match status" value="1"/>
</dbReference>
<evidence type="ECO:0000313" key="8">
    <source>
        <dbReference type="Proteomes" id="UP000095495"/>
    </source>
</evidence>
<dbReference type="AlphaFoldDB" id="A0A0M6X0L1"/>
<name>A0A0M6X0L1_9FIRM</name>
<dbReference type="SMART" id="SM00967">
    <property type="entry name" value="SpoU_sub_bind"/>
    <property type="match status" value="1"/>
</dbReference>
<keyword evidence="2 5" id="KW-0489">Methyltransferase</keyword>
<dbReference type="GO" id="GO:0006396">
    <property type="term" value="P:RNA processing"/>
    <property type="evidence" value="ECO:0007669"/>
    <property type="project" value="InterPro"/>
</dbReference>
<comment type="similarity">
    <text evidence="1">Belongs to the class IV-like SAM-binding methyltransferase superfamily. RNA methyltransferase TrmH family.</text>
</comment>
<dbReference type="PANTHER" id="PTHR43191">
    <property type="entry name" value="RRNA METHYLTRANSFERASE 3"/>
    <property type="match status" value="1"/>
</dbReference>
<keyword evidence="3 5" id="KW-0808">Transferase</keyword>
<evidence type="ECO:0000313" key="6">
    <source>
        <dbReference type="EMBL" id="CUM83672.1"/>
    </source>
</evidence>
<dbReference type="InterPro" id="IPR029028">
    <property type="entry name" value="Alpha/beta_knot_MTases"/>
</dbReference>
<sequence length="272" mass="30454">MGKDCTDDMITSSANQQMKHLSQLMKRAKERKKEQVFVVEGIKMFQEAPADTVVSVYVSESFLEKPEHEKCLQGYRYEVVSDAVFREISDTQTPQGILAIVRMPKYDLSDLLQGDHTHLLILESVQDPGNLGTMVRTGEGAGITGIIMNKTTVDLFNPKTIRSTMGSIYRVPYLITEHLPDLLDELHKENIRLYAAHLKGDTYYDAFDFTGACGFLIGNEGNGLSDEIAECADCYLKIPMEGKVESLNAAVSAALLMYECKRQRGEHNENMV</sequence>
<evidence type="ECO:0000259" key="4">
    <source>
        <dbReference type="SMART" id="SM00967"/>
    </source>
</evidence>
<evidence type="ECO:0000256" key="3">
    <source>
        <dbReference type="ARBA" id="ARBA00022679"/>
    </source>
</evidence>
<dbReference type="InterPro" id="IPR029026">
    <property type="entry name" value="tRNA_m1G_MTases_N"/>
</dbReference>
<dbReference type="InterPro" id="IPR053888">
    <property type="entry name" value="MRM3-like_sub_bind"/>
</dbReference>
<keyword evidence="7" id="KW-1185">Reference proteome</keyword>
<dbReference type="Pfam" id="PF22435">
    <property type="entry name" value="MRM3-like_sub_bind"/>
    <property type="match status" value="1"/>
</dbReference>
<dbReference type="Proteomes" id="UP000049979">
    <property type="component" value="Unassembled WGS sequence"/>
</dbReference>
<proteinExistence type="inferred from homology"/>
<dbReference type="SUPFAM" id="SSF55315">
    <property type="entry name" value="L30e-like"/>
    <property type="match status" value="1"/>
</dbReference>
<evidence type="ECO:0000313" key="7">
    <source>
        <dbReference type="Proteomes" id="UP000049979"/>
    </source>
</evidence>
<dbReference type="STRING" id="301302.ERS852420_01001"/>
<dbReference type="Proteomes" id="UP000095495">
    <property type="component" value="Unassembled WGS sequence"/>
</dbReference>
<dbReference type="Pfam" id="PF00588">
    <property type="entry name" value="SpoU_methylase"/>
    <property type="match status" value="1"/>
</dbReference>
<dbReference type="EC" id="2.1.1.-" evidence="6"/>
<dbReference type="PANTHER" id="PTHR43191:SF2">
    <property type="entry name" value="RRNA METHYLTRANSFERASE 3, MITOCHONDRIAL"/>
    <property type="match status" value="1"/>
</dbReference>
<dbReference type="GO" id="GO:0003723">
    <property type="term" value="F:RNA binding"/>
    <property type="evidence" value="ECO:0007669"/>
    <property type="project" value="InterPro"/>
</dbReference>
<reference evidence="5" key="1">
    <citation type="submission" date="2015-05" db="EMBL/GenBank/DDBJ databases">
        <authorList>
            <person name="Wang D.B."/>
            <person name="Wang M."/>
        </authorList>
    </citation>
    <scope>NUCLEOTIDE SEQUENCE [LARGE SCALE GENOMIC DNA]</scope>
    <source>
        <strain evidence="5">M72</strain>
    </source>
</reference>
<dbReference type="SUPFAM" id="SSF75217">
    <property type="entry name" value="alpha/beta knot"/>
    <property type="match status" value="1"/>
</dbReference>
<dbReference type="CDD" id="cd18095">
    <property type="entry name" value="SpoU-like_rRNA-MTase"/>
    <property type="match status" value="1"/>
</dbReference>
<dbReference type="InterPro" id="IPR001537">
    <property type="entry name" value="SpoU_MeTrfase"/>
</dbReference>
<gene>
    <name evidence="6" type="ORF">ERS852420_01001</name>
    <name evidence="5" type="ORF">M72_15511</name>
</gene>
<dbReference type="EMBL" id="CVRR01000071">
    <property type="protein sequence ID" value="CRL42477.1"/>
    <property type="molecule type" value="Genomic_DNA"/>
</dbReference>
<dbReference type="InterPro" id="IPR013123">
    <property type="entry name" value="SpoU_subst-bd"/>
</dbReference>
<dbReference type="EMBL" id="CYXV01000003">
    <property type="protein sequence ID" value="CUM83672.1"/>
    <property type="molecule type" value="Genomic_DNA"/>
</dbReference>
<dbReference type="GO" id="GO:0005737">
    <property type="term" value="C:cytoplasm"/>
    <property type="evidence" value="ECO:0007669"/>
    <property type="project" value="UniProtKB-ARBA"/>
</dbReference>